<evidence type="ECO:0000313" key="2">
    <source>
        <dbReference type="EMBL" id="CAC5394041.1"/>
    </source>
</evidence>
<name>A0A6J8CEE1_MYTCO</name>
<sequence>MLSGKAISRAVRGHFLTQIALTLLITSEIYDFPQNTPGTDTDDPSQSYLDDKENLPETDTTYLDNQKPSETNQILRSEVEQLIAVFEGILHLQSSMSIESLNENPTIKMVSDNLMKFRKSLENCRTASLWFQYMDMVELSANLSPLKGQETGTYT</sequence>
<reference evidence="2 3" key="1">
    <citation type="submission" date="2020-06" db="EMBL/GenBank/DDBJ databases">
        <authorList>
            <person name="Li R."/>
            <person name="Bekaert M."/>
        </authorList>
    </citation>
    <scope>NUCLEOTIDE SEQUENCE [LARGE SCALE GENOMIC DNA]</scope>
    <source>
        <strain evidence="3">wild</strain>
    </source>
</reference>
<feature type="region of interest" description="Disordered" evidence="1">
    <location>
        <begin position="35"/>
        <end position="69"/>
    </location>
</feature>
<dbReference type="OrthoDB" id="6753017at2759"/>
<accession>A0A6J8CEE1</accession>
<protein>
    <submittedName>
        <fullName evidence="2">Uncharacterized protein</fullName>
    </submittedName>
</protein>
<keyword evidence="3" id="KW-1185">Reference proteome</keyword>
<dbReference type="Proteomes" id="UP000507470">
    <property type="component" value="Unassembled WGS sequence"/>
</dbReference>
<evidence type="ECO:0000313" key="3">
    <source>
        <dbReference type="Proteomes" id="UP000507470"/>
    </source>
</evidence>
<dbReference type="AlphaFoldDB" id="A0A6J8CEE1"/>
<gene>
    <name evidence="2" type="ORF">MCOR_28844</name>
</gene>
<evidence type="ECO:0000256" key="1">
    <source>
        <dbReference type="SAM" id="MobiDB-lite"/>
    </source>
</evidence>
<organism evidence="2 3">
    <name type="scientific">Mytilus coruscus</name>
    <name type="common">Sea mussel</name>
    <dbReference type="NCBI Taxonomy" id="42192"/>
    <lineage>
        <taxon>Eukaryota</taxon>
        <taxon>Metazoa</taxon>
        <taxon>Spiralia</taxon>
        <taxon>Lophotrochozoa</taxon>
        <taxon>Mollusca</taxon>
        <taxon>Bivalvia</taxon>
        <taxon>Autobranchia</taxon>
        <taxon>Pteriomorphia</taxon>
        <taxon>Mytilida</taxon>
        <taxon>Mytiloidea</taxon>
        <taxon>Mytilidae</taxon>
        <taxon>Mytilinae</taxon>
        <taxon>Mytilus</taxon>
    </lineage>
</organism>
<feature type="compositionally biased region" description="Polar residues" evidence="1">
    <location>
        <begin position="35"/>
        <end position="48"/>
    </location>
</feature>
<proteinExistence type="predicted"/>
<feature type="compositionally biased region" description="Polar residues" evidence="1">
    <location>
        <begin position="57"/>
        <end position="69"/>
    </location>
</feature>
<dbReference type="EMBL" id="CACVKT020005249">
    <property type="protein sequence ID" value="CAC5394041.1"/>
    <property type="molecule type" value="Genomic_DNA"/>
</dbReference>